<keyword evidence="1" id="KW-1133">Transmembrane helix</keyword>
<evidence type="ECO:0000256" key="1">
    <source>
        <dbReference type="SAM" id="Phobius"/>
    </source>
</evidence>
<accession>A0AAD4LPJ5</accession>
<gene>
    <name evidence="2" type="ORF">EDB92DRAFT_1943828</name>
</gene>
<reference evidence="2" key="1">
    <citation type="submission" date="2022-01" db="EMBL/GenBank/DDBJ databases">
        <title>Comparative genomics reveals a dynamic genome evolution in the ectomycorrhizal milk-cap (Lactarius) mushrooms.</title>
        <authorList>
            <consortium name="DOE Joint Genome Institute"/>
            <person name="Lebreton A."/>
            <person name="Tang N."/>
            <person name="Kuo A."/>
            <person name="LaButti K."/>
            <person name="Drula E."/>
            <person name="Barry K."/>
            <person name="Clum A."/>
            <person name="Lipzen A."/>
            <person name="Mousain D."/>
            <person name="Ng V."/>
            <person name="Wang R."/>
            <person name="Wang X."/>
            <person name="Dai Y."/>
            <person name="Henrissat B."/>
            <person name="Grigoriev I.V."/>
            <person name="Guerin-Laguette A."/>
            <person name="Yu F."/>
            <person name="Martin F.M."/>
        </authorList>
    </citation>
    <scope>NUCLEOTIDE SEQUENCE</scope>
    <source>
        <strain evidence="2">QP</strain>
    </source>
</reference>
<keyword evidence="1" id="KW-0812">Transmembrane</keyword>
<dbReference type="EMBL" id="JAKELL010000014">
    <property type="protein sequence ID" value="KAH8994514.1"/>
    <property type="molecule type" value="Genomic_DNA"/>
</dbReference>
<evidence type="ECO:0000313" key="3">
    <source>
        <dbReference type="Proteomes" id="UP001201163"/>
    </source>
</evidence>
<keyword evidence="3" id="KW-1185">Reference proteome</keyword>
<organism evidence="2 3">
    <name type="scientific">Lactarius akahatsu</name>
    <dbReference type="NCBI Taxonomy" id="416441"/>
    <lineage>
        <taxon>Eukaryota</taxon>
        <taxon>Fungi</taxon>
        <taxon>Dikarya</taxon>
        <taxon>Basidiomycota</taxon>
        <taxon>Agaricomycotina</taxon>
        <taxon>Agaricomycetes</taxon>
        <taxon>Russulales</taxon>
        <taxon>Russulaceae</taxon>
        <taxon>Lactarius</taxon>
    </lineage>
</organism>
<comment type="caution">
    <text evidence="2">The sequence shown here is derived from an EMBL/GenBank/DDBJ whole genome shotgun (WGS) entry which is preliminary data.</text>
</comment>
<name>A0AAD4LPJ5_9AGAM</name>
<sequence>MSTPLPEPSILDSHHHSLPHPSRASIILIVASLFSFGFFVFLSVHKRPSRRALAISSPSITNKPSAKHKPKLWEVRLDEDHRELTRLDGAVRNWQPLTAWTDYRLGRLPRSRQASAPRALPEPAMHHRVAVAQAWFHDAYPLNPRRPIPRPPASPSIPDHRTLSVGVLVAMPSRRLPSQPMHGIAPHSPIGSRLSYSEGQLSIGITSVSCVSGHPLPEHELGQTT</sequence>
<evidence type="ECO:0000313" key="2">
    <source>
        <dbReference type="EMBL" id="KAH8994514.1"/>
    </source>
</evidence>
<feature type="transmembrane region" description="Helical" evidence="1">
    <location>
        <begin position="24"/>
        <end position="44"/>
    </location>
</feature>
<dbReference type="AlphaFoldDB" id="A0AAD4LPJ5"/>
<proteinExistence type="predicted"/>
<keyword evidence="1" id="KW-0472">Membrane</keyword>
<dbReference type="Proteomes" id="UP001201163">
    <property type="component" value="Unassembled WGS sequence"/>
</dbReference>
<protein>
    <submittedName>
        <fullName evidence="2">Uncharacterized protein</fullName>
    </submittedName>
</protein>